<feature type="domain" description="Aminoglycoside phosphotransferase" evidence="1">
    <location>
        <begin position="19"/>
        <end position="256"/>
    </location>
</feature>
<dbReference type="InterPro" id="IPR011009">
    <property type="entry name" value="Kinase-like_dom_sf"/>
</dbReference>
<dbReference type="AlphaFoldDB" id="A0A2N7W277"/>
<evidence type="ECO:0000259" key="1">
    <source>
        <dbReference type="Pfam" id="PF01636"/>
    </source>
</evidence>
<dbReference type="Pfam" id="PF01636">
    <property type="entry name" value="APH"/>
    <property type="match status" value="1"/>
</dbReference>
<organism evidence="2 3">
    <name type="scientific">Trinickia soli</name>
    <dbReference type="NCBI Taxonomy" id="380675"/>
    <lineage>
        <taxon>Bacteria</taxon>
        <taxon>Pseudomonadati</taxon>
        <taxon>Pseudomonadota</taxon>
        <taxon>Betaproteobacteria</taxon>
        <taxon>Burkholderiales</taxon>
        <taxon>Burkholderiaceae</taxon>
        <taxon>Trinickia</taxon>
    </lineage>
</organism>
<accession>A0A2N7W277</accession>
<gene>
    <name evidence="2" type="ORF">C0Z19_15210</name>
</gene>
<dbReference type="PANTHER" id="PTHR21310:SF15">
    <property type="entry name" value="AMINOGLYCOSIDE PHOSPHOTRANSFERASE DOMAIN-CONTAINING PROTEIN"/>
    <property type="match status" value="1"/>
</dbReference>
<dbReference type="GO" id="GO:0016740">
    <property type="term" value="F:transferase activity"/>
    <property type="evidence" value="ECO:0007669"/>
    <property type="project" value="UniProtKB-KW"/>
</dbReference>
<dbReference type="InterPro" id="IPR051678">
    <property type="entry name" value="AGP_Transferase"/>
</dbReference>
<keyword evidence="2" id="KW-0808">Transferase</keyword>
<dbReference type="SUPFAM" id="SSF56112">
    <property type="entry name" value="Protein kinase-like (PK-like)"/>
    <property type="match status" value="1"/>
</dbReference>
<dbReference type="RefSeq" id="WP_102610802.1">
    <property type="nucleotide sequence ID" value="NZ_CADIKD010000015.1"/>
</dbReference>
<proteinExistence type="predicted"/>
<dbReference type="Gene3D" id="3.30.200.20">
    <property type="entry name" value="Phosphorylase Kinase, domain 1"/>
    <property type="match status" value="1"/>
</dbReference>
<keyword evidence="3" id="KW-1185">Reference proteome</keyword>
<dbReference type="PANTHER" id="PTHR21310">
    <property type="entry name" value="AMINOGLYCOSIDE PHOSPHOTRANSFERASE-RELATED-RELATED"/>
    <property type="match status" value="1"/>
</dbReference>
<comment type="caution">
    <text evidence="2">The sequence shown here is derived from an EMBL/GenBank/DDBJ whole genome shotgun (WGS) entry which is preliminary data.</text>
</comment>
<sequence length="319" mass="35230">MERLELLLMKHWDIRPTRVQALSTGHTNKTYRIDCGSRAAVLRVSWPGKSAGQVRREASILERLGSSPQLPALPRFQATVNAQPYAQADDGSWLHLFEHIDGAPGLPDEAEPAIVDAMHTLARLHAAMATMDASVSDPLAWLNERYARVSVRPVPPLPTILLAHYDGLLWRIGMHLTAAAKWIRGPVGWLHGDYHAGNLLFASGAVTGVLDFDDVGQGAHWLEAAFALFALSRDVTDEDRFTFDVRLWDTGLRAYAALLPDDAVSDLMHLQRDALVNLFCADQSLIHLEAAQRGLWTPGPGMGFLTCWRQLLASTPPDR</sequence>
<evidence type="ECO:0000313" key="3">
    <source>
        <dbReference type="Proteomes" id="UP000235347"/>
    </source>
</evidence>
<evidence type="ECO:0000313" key="2">
    <source>
        <dbReference type="EMBL" id="PMS23501.1"/>
    </source>
</evidence>
<dbReference type="InterPro" id="IPR002575">
    <property type="entry name" value="Aminoglycoside_PTrfase"/>
</dbReference>
<dbReference type="Proteomes" id="UP000235347">
    <property type="component" value="Unassembled WGS sequence"/>
</dbReference>
<protein>
    <submittedName>
        <fullName evidence="2">Aminoglycoside phosphotransferase</fullName>
    </submittedName>
</protein>
<dbReference type="EMBL" id="PNYB01000012">
    <property type="protein sequence ID" value="PMS23501.1"/>
    <property type="molecule type" value="Genomic_DNA"/>
</dbReference>
<dbReference type="Gene3D" id="3.90.1200.10">
    <property type="match status" value="1"/>
</dbReference>
<name>A0A2N7W277_9BURK</name>
<reference evidence="2 3" key="1">
    <citation type="submission" date="2018-01" db="EMBL/GenBank/DDBJ databases">
        <title>Whole genome analyses suggest that Burkholderia sensu lato contains two further novel genera in the rhizoxinica-symbiotica group Mycetohabitans gen. nov., and Trinickia gen. nov.: implications for the evolution of diazotrophy and nodulation in the Burkholderiaceae.</title>
        <authorList>
            <person name="Estrada-de los Santos P."/>
            <person name="Palmer M."/>
            <person name="Chavez-Ramirez B."/>
            <person name="Beukes C."/>
            <person name="Steenkamp E.T."/>
            <person name="Hirsch A.M."/>
            <person name="Manyaka P."/>
            <person name="Maluk M."/>
            <person name="Lafos M."/>
            <person name="Crook M."/>
            <person name="Gross E."/>
            <person name="Simon M.F."/>
            <person name="Bueno dos Reis Junior F."/>
            <person name="Poole P.S."/>
            <person name="Venter S.N."/>
            <person name="James E.K."/>
        </authorList>
    </citation>
    <scope>NUCLEOTIDE SEQUENCE [LARGE SCALE GENOMIC DNA]</scope>
    <source>
        <strain evidence="2 3">GP25-8</strain>
    </source>
</reference>